<name>A0ACC3C7U0_PYRYE</name>
<comment type="caution">
    <text evidence="1">The sequence shown here is derived from an EMBL/GenBank/DDBJ whole genome shotgun (WGS) entry which is preliminary data.</text>
</comment>
<accession>A0ACC3C7U0</accession>
<gene>
    <name evidence="1" type="ORF">I4F81_008356</name>
</gene>
<keyword evidence="2" id="KW-1185">Reference proteome</keyword>
<proteinExistence type="predicted"/>
<dbReference type="EMBL" id="CM020619">
    <property type="protein sequence ID" value="KAK1865833.1"/>
    <property type="molecule type" value="Genomic_DNA"/>
</dbReference>
<evidence type="ECO:0000313" key="1">
    <source>
        <dbReference type="EMBL" id="KAK1865833.1"/>
    </source>
</evidence>
<evidence type="ECO:0000313" key="2">
    <source>
        <dbReference type="Proteomes" id="UP000798662"/>
    </source>
</evidence>
<sequence>MAILLAICTTVMAVDGHPPPAIRQTVTAGGVTTPQDAKNLRATLLQALAAARVRPQHPAPERLCGSLGPIGRSNDRLRRVLAAATAAGVPLSAVRGGVVQCDTVVLRDGAKCTALSGSKGPVMGRRSFWWRFRVLIIIRA</sequence>
<organism evidence="1 2">
    <name type="scientific">Pyropia yezoensis</name>
    <name type="common">Susabi-nori</name>
    <name type="synonym">Porphyra yezoensis</name>
    <dbReference type="NCBI Taxonomy" id="2788"/>
    <lineage>
        <taxon>Eukaryota</taxon>
        <taxon>Rhodophyta</taxon>
        <taxon>Bangiophyceae</taxon>
        <taxon>Bangiales</taxon>
        <taxon>Bangiaceae</taxon>
        <taxon>Pyropia</taxon>
    </lineage>
</organism>
<dbReference type="Proteomes" id="UP000798662">
    <property type="component" value="Chromosome 2"/>
</dbReference>
<reference evidence="1" key="1">
    <citation type="submission" date="2019-11" db="EMBL/GenBank/DDBJ databases">
        <title>Nori genome reveals adaptations in red seaweeds to the harsh intertidal environment.</title>
        <authorList>
            <person name="Wang D."/>
            <person name="Mao Y."/>
        </authorList>
    </citation>
    <scope>NUCLEOTIDE SEQUENCE</scope>
    <source>
        <tissue evidence="1">Gametophyte</tissue>
    </source>
</reference>
<protein>
    <submittedName>
        <fullName evidence="1">Uncharacterized protein</fullName>
    </submittedName>
</protein>